<evidence type="ECO:0000313" key="2">
    <source>
        <dbReference type="Proteomes" id="UP000699462"/>
    </source>
</evidence>
<dbReference type="EMBL" id="JTDF01001506">
    <property type="protein sequence ID" value="KAF8569924.1"/>
    <property type="molecule type" value="Genomic_DNA"/>
</dbReference>
<gene>
    <name evidence="1" type="ORF">P879_04779</name>
</gene>
<comment type="caution">
    <text evidence="1">The sequence shown here is derived from an EMBL/GenBank/DDBJ whole genome shotgun (WGS) entry which is preliminary data.</text>
</comment>
<feature type="non-terminal residue" evidence="1">
    <location>
        <position position="64"/>
    </location>
</feature>
<keyword evidence="2" id="KW-1185">Reference proteome</keyword>
<protein>
    <submittedName>
        <fullName evidence="1">Uncharacterized protein</fullName>
    </submittedName>
</protein>
<evidence type="ECO:0000313" key="1">
    <source>
        <dbReference type="EMBL" id="KAF8569924.1"/>
    </source>
</evidence>
<organism evidence="1 2">
    <name type="scientific">Paragonimus westermani</name>
    <dbReference type="NCBI Taxonomy" id="34504"/>
    <lineage>
        <taxon>Eukaryota</taxon>
        <taxon>Metazoa</taxon>
        <taxon>Spiralia</taxon>
        <taxon>Lophotrochozoa</taxon>
        <taxon>Platyhelminthes</taxon>
        <taxon>Trematoda</taxon>
        <taxon>Digenea</taxon>
        <taxon>Plagiorchiida</taxon>
        <taxon>Troglotremata</taxon>
        <taxon>Troglotrematidae</taxon>
        <taxon>Paragonimus</taxon>
    </lineage>
</organism>
<proteinExistence type="predicted"/>
<reference evidence="1 2" key="1">
    <citation type="submission" date="2019-07" db="EMBL/GenBank/DDBJ databases">
        <title>Annotation for the trematode Paragonimus westermani.</title>
        <authorList>
            <person name="Choi Y.-J."/>
        </authorList>
    </citation>
    <scope>NUCLEOTIDE SEQUENCE [LARGE SCALE GENOMIC DNA]</scope>
    <source>
        <strain evidence="1">180907_Pwestermani</strain>
    </source>
</reference>
<dbReference type="Proteomes" id="UP000699462">
    <property type="component" value="Unassembled WGS sequence"/>
</dbReference>
<sequence>MINCSCAYFLKEAQKYYPFKYQVFVTLPLPSILTVLYGIREDRSGCQSCYCFFSCKRIPSHNGL</sequence>
<dbReference type="AlphaFoldDB" id="A0A8T0DS47"/>
<accession>A0A8T0DS47</accession>
<name>A0A8T0DS47_9TREM</name>